<evidence type="ECO:0000313" key="2">
    <source>
        <dbReference type="Proteomes" id="UP000324575"/>
    </source>
</evidence>
<gene>
    <name evidence="1" type="ORF">EZS26_001024</name>
</gene>
<dbReference type="EMBL" id="SNRX01000005">
    <property type="protein sequence ID" value="KAA6302854.1"/>
    <property type="molecule type" value="Genomic_DNA"/>
</dbReference>
<proteinExistence type="predicted"/>
<accession>A0A5M8P383</accession>
<reference evidence="1 2" key="1">
    <citation type="submission" date="2019-03" db="EMBL/GenBank/DDBJ databases">
        <title>Single cell metagenomics reveals metabolic interactions within the superorganism composed of flagellate Streblomastix strix and complex community of Bacteroidetes bacteria on its surface.</title>
        <authorList>
            <person name="Treitli S.C."/>
            <person name="Kolisko M."/>
            <person name="Husnik F."/>
            <person name="Keeling P."/>
            <person name="Hampl V."/>
        </authorList>
    </citation>
    <scope>NUCLEOTIDE SEQUENCE [LARGE SCALE GENOMIC DNA]</scope>
    <source>
        <strain evidence="1">St1</strain>
    </source>
</reference>
<name>A0A5M8P383_9BACT</name>
<evidence type="ECO:0000313" key="1">
    <source>
        <dbReference type="EMBL" id="KAA6302854.1"/>
    </source>
</evidence>
<organism evidence="1 2">
    <name type="scientific">Candidatus Ordinivivax streblomastigis</name>
    <dbReference type="NCBI Taxonomy" id="2540710"/>
    <lineage>
        <taxon>Bacteria</taxon>
        <taxon>Pseudomonadati</taxon>
        <taxon>Bacteroidota</taxon>
        <taxon>Bacteroidia</taxon>
        <taxon>Bacteroidales</taxon>
        <taxon>Candidatus Ordinivivax</taxon>
    </lineage>
</organism>
<dbReference type="Proteomes" id="UP000324575">
    <property type="component" value="Unassembled WGS sequence"/>
</dbReference>
<evidence type="ECO:0008006" key="3">
    <source>
        <dbReference type="Google" id="ProtNLM"/>
    </source>
</evidence>
<sequence>MVENSKTDVPDKKQTQEEYQLIFAAFLRLINSYENSAEKWEVMEDIINLRASFLIDRILTGLRMDFDRALEIIKNHNNFTSELERRQRDVLLAGIDNLVDFAAAEEYRMMEELTGLPDFDTAEIYEPVFEKYNLIYAGVENGDVLHAATIAAWWITLENETFVTFMTQGDERVRAWHLSHEGISCPKRDFPPELIPPIEFGCRCFLITDSYSSVSGALNKKELKNNINPVFKESLATGGRIFSEEHPYFKRPLPIEIKNIAARIKVKLHIV</sequence>
<dbReference type="AlphaFoldDB" id="A0A5M8P383"/>
<comment type="caution">
    <text evidence="1">The sequence shown here is derived from an EMBL/GenBank/DDBJ whole genome shotgun (WGS) entry which is preliminary data.</text>
</comment>
<protein>
    <recommendedName>
        <fullName evidence="3">Phage head morphogenesis domain-containing protein</fullName>
    </recommendedName>
</protein>